<dbReference type="InterPro" id="IPR000195">
    <property type="entry name" value="Rab-GAP-TBC_dom"/>
</dbReference>
<dbReference type="Gene3D" id="1.10.472.80">
    <property type="entry name" value="Ypt/Rab-GAP domain of gyp1p, domain 3"/>
    <property type="match status" value="1"/>
</dbReference>
<feature type="coiled-coil region" evidence="2">
    <location>
        <begin position="1025"/>
        <end position="1080"/>
    </location>
</feature>
<proteinExistence type="predicted"/>
<protein>
    <recommendedName>
        <fullName evidence="4">Rab-GAP TBC domain-containing protein</fullName>
    </recommendedName>
</protein>
<feature type="compositionally biased region" description="Acidic residues" evidence="3">
    <location>
        <begin position="512"/>
        <end position="522"/>
    </location>
</feature>
<dbReference type="Gene3D" id="1.10.8.270">
    <property type="entry name" value="putative rabgap domain of human tbc1 domain family member 14 like domains"/>
    <property type="match status" value="1"/>
</dbReference>
<dbReference type="GO" id="GO:0031267">
    <property type="term" value="F:small GTPase binding"/>
    <property type="evidence" value="ECO:0007669"/>
    <property type="project" value="TreeGrafter"/>
</dbReference>
<dbReference type="SMART" id="SM00164">
    <property type="entry name" value="TBC"/>
    <property type="match status" value="1"/>
</dbReference>
<dbReference type="SUPFAM" id="SSF47923">
    <property type="entry name" value="Ypt/Rab-GAP domain of gyp1p"/>
    <property type="match status" value="2"/>
</dbReference>
<dbReference type="Pfam" id="PF12473">
    <property type="entry name" value="DUF3694"/>
    <property type="match status" value="1"/>
</dbReference>
<dbReference type="AlphaFoldDB" id="A0AAV1ZZF0"/>
<accession>A0AAV1ZZF0</accession>
<dbReference type="InterPro" id="IPR035969">
    <property type="entry name" value="Rab-GAP_TBC_sf"/>
</dbReference>
<dbReference type="FunFam" id="1.10.10.750:FF:000004">
    <property type="entry name" value="Putative rab gtpase-activating protein 1"/>
    <property type="match status" value="1"/>
</dbReference>
<evidence type="ECO:0000256" key="1">
    <source>
        <dbReference type="ARBA" id="ARBA00022468"/>
    </source>
</evidence>
<dbReference type="EMBL" id="CAXIEN010000088">
    <property type="protein sequence ID" value="CAL1275835.1"/>
    <property type="molecule type" value="Genomic_DNA"/>
</dbReference>
<feature type="region of interest" description="Disordered" evidence="3">
    <location>
        <begin position="1"/>
        <end position="23"/>
    </location>
</feature>
<reference evidence="5 6" key="1">
    <citation type="submission" date="2024-04" db="EMBL/GenBank/DDBJ databases">
        <authorList>
            <person name="Rising A."/>
            <person name="Reimegard J."/>
            <person name="Sonavane S."/>
            <person name="Akerstrom W."/>
            <person name="Nylinder S."/>
            <person name="Hedman E."/>
            <person name="Kallberg Y."/>
        </authorList>
    </citation>
    <scope>NUCLEOTIDE SEQUENCE [LARGE SCALE GENOMIC DNA]</scope>
</reference>
<evidence type="ECO:0000313" key="6">
    <source>
        <dbReference type="Proteomes" id="UP001497382"/>
    </source>
</evidence>
<dbReference type="Gene3D" id="1.10.10.750">
    <property type="entry name" value="Ypt/Rab-GAP domain of gyp1p, domain 1"/>
    <property type="match status" value="1"/>
</dbReference>
<sequence length="1104" mass="125601">MDDDVTRSSDSLPTSEEFELIGSSTEPKLHIVGNASEEELKECLKEVLQDIEGKMLDISPGSKSADIPNGADLASHDQSVKESMNNTKVNMVAAETPRSERPDSLEQNMLMYTTSPSPLDEDLMSISISLADGEYTVFDRIIYLGSAVISDPRNETDIHKNMTVLNEQSAKALHISLSLPVNSEGYIILYEPSSSNEIASFPISQIIAHVSGEPGSKDASCLTLVHKCSQGTIPDSTIFQCHVFRCEIPEAVPKIMQCFAAAMKKVPRLPLPKSDSYGMEKSNPEYINKNIITYAFEGTLEFKEDDTKGGYASCPKDKDYFKLRCKLEKSVVLTVQQISDNKELVIDRCFGLLISPGRNIRNSDMQLIEMMSFTKPAAGEKAPYVITGLWDPNEPAFEILNTETPKDTRVYMTVAADLVISGIQEPVRFVIETKAKIFPPTERFWYFSKRTLYEQFYLRVREIDLDMTGDYTLQVVGVTSSTKLQNKKASMNLDFSNTASKSTNVPTPSSPDDPDSVSDNDEPLLSGTGEVSKDCTETQLEGWSAVLLKWRQNLSQRPKHLTSLVRRGIPEALRGEVWQLLAGCHDQKEIIETYKSLVNKDSTYESIIQRDIYRTFPAHELFNERNGTGQESLFKICKAYSLYDPEIGYCQGLSFLVAALLLHMPEEEAFGVLMKIMFDYHIRDMFRNAFEELHLKFFQLRKLMEDYMPGLVSHFDDLGIEVHMFASQWFLTLFTAKFPLITVFYIIDLFLLDGMDVIFQVAIALLLMSQKELLALDFEGVLKHFRVSLPKKYRSEESAKLLIRNAIKIKVKKLKKYEKEYGIFKAQEQLQEDPIKTLQRENKKLLETNLQLDRENDDLAHDLINIKLQLRNELVKKTTWVMTKREQFSVAISRIMYSRESHPVFILKSEEKVESQAKELQTAVIAINELEEEKKRLSLEVAQLKEMCRRELQRAEAENLKNETIISQYKQICKQLNCRLEKEQLASKQVLELIKTRTSACEYCSKYMDTIIPNLANSKSHLESLSNTNTDVNTAESQARELELELARTKLALVESECKNQDLTHQLNAAVNELQMSKNTWFQKTFSSIRDATKKDNPSSKDSS</sequence>
<feature type="domain" description="Rab-GAP TBC" evidence="4">
    <location>
        <begin position="568"/>
        <end position="754"/>
    </location>
</feature>
<dbReference type="InterPro" id="IPR050302">
    <property type="entry name" value="Rab_GAP_TBC_domain"/>
</dbReference>
<dbReference type="PANTHER" id="PTHR47219">
    <property type="entry name" value="RAB GTPASE-ACTIVATING PROTEIN 1-LIKE"/>
    <property type="match status" value="1"/>
</dbReference>
<dbReference type="InterPro" id="IPR022164">
    <property type="entry name" value="Kinesin-like"/>
</dbReference>
<keyword evidence="1" id="KW-0343">GTPase activation</keyword>
<dbReference type="PROSITE" id="PS50086">
    <property type="entry name" value="TBC_RABGAP"/>
    <property type="match status" value="1"/>
</dbReference>
<dbReference type="PANTHER" id="PTHR47219:SF9">
    <property type="entry name" value="GTPASE ACTIVATING PROTEIN AND CENTROSOME-ASSOCIATED, ISOFORM B"/>
    <property type="match status" value="1"/>
</dbReference>
<dbReference type="FunFam" id="1.10.472.80:FF:000027">
    <property type="entry name" value="GTPase activating protein (Evi5)"/>
    <property type="match status" value="1"/>
</dbReference>
<dbReference type="Pfam" id="PF00566">
    <property type="entry name" value="RabGAP-TBC"/>
    <property type="match status" value="1"/>
</dbReference>
<dbReference type="Gene3D" id="2.30.29.30">
    <property type="entry name" value="Pleckstrin-homology domain (PH domain)/Phosphotyrosine-binding domain (PTB)"/>
    <property type="match status" value="1"/>
</dbReference>
<comment type="caution">
    <text evidence="5">The sequence shown here is derived from an EMBL/GenBank/DDBJ whole genome shotgun (WGS) entry which is preliminary data.</text>
</comment>
<gene>
    <name evidence="5" type="ORF">LARSCL_LOCUS8317</name>
</gene>
<dbReference type="FunFam" id="1.10.8.270:FF:000001">
    <property type="entry name" value="TBC1 domain family member 1"/>
    <property type="match status" value="1"/>
</dbReference>
<dbReference type="InterPro" id="IPR011993">
    <property type="entry name" value="PH-like_dom_sf"/>
</dbReference>
<evidence type="ECO:0000256" key="3">
    <source>
        <dbReference type="SAM" id="MobiDB-lite"/>
    </source>
</evidence>
<name>A0AAV1ZZF0_9ARAC</name>
<evidence type="ECO:0000313" key="5">
    <source>
        <dbReference type="EMBL" id="CAL1275835.1"/>
    </source>
</evidence>
<keyword evidence="6" id="KW-1185">Reference proteome</keyword>
<dbReference type="SUPFAM" id="SSF50729">
    <property type="entry name" value="PH domain-like"/>
    <property type="match status" value="1"/>
</dbReference>
<keyword evidence="2" id="KW-0175">Coiled coil</keyword>
<evidence type="ECO:0000259" key="4">
    <source>
        <dbReference type="PROSITE" id="PS50086"/>
    </source>
</evidence>
<feature type="region of interest" description="Disordered" evidence="3">
    <location>
        <begin position="495"/>
        <end position="530"/>
    </location>
</feature>
<organism evidence="5 6">
    <name type="scientific">Larinioides sclopetarius</name>
    <dbReference type="NCBI Taxonomy" id="280406"/>
    <lineage>
        <taxon>Eukaryota</taxon>
        <taxon>Metazoa</taxon>
        <taxon>Ecdysozoa</taxon>
        <taxon>Arthropoda</taxon>
        <taxon>Chelicerata</taxon>
        <taxon>Arachnida</taxon>
        <taxon>Araneae</taxon>
        <taxon>Araneomorphae</taxon>
        <taxon>Entelegynae</taxon>
        <taxon>Araneoidea</taxon>
        <taxon>Araneidae</taxon>
        <taxon>Larinioides</taxon>
    </lineage>
</organism>
<dbReference type="Proteomes" id="UP001497382">
    <property type="component" value="Unassembled WGS sequence"/>
</dbReference>
<feature type="coiled-coil region" evidence="2">
    <location>
        <begin position="913"/>
        <end position="986"/>
    </location>
</feature>
<evidence type="ECO:0000256" key="2">
    <source>
        <dbReference type="SAM" id="Coils"/>
    </source>
</evidence>
<dbReference type="GO" id="GO:0005096">
    <property type="term" value="F:GTPase activator activity"/>
    <property type="evidence" value="ECO:0007669"/>
    <property type="project" value="UniProtKB-KW"/>
</dbReference>